<dbReference type="InterPro" id="IPR036291">
    <property type="entry name" value="NAD(P)-bd_dom_sf"/>
</dbReference>
<evidence type="ECO:0000256" key="1">
    <source>
        <dbReference type="ARBA" id="ARBA00001911"/>
    </source>
</evidence>
<evidence type="ECO:0000313" key="6">
    <source>
        <dbReference type="EMBL" id="QKE26749.1"/>
    </source>
</evidence>
<dbReference type="Proteomes" id="UP000502065">
    <property type="component" value="Chromosome"/>
</dbReference>
<dbReference type="GO" id="GO:0048040">
    <property type="term" value="F:UDP-glucuronate decarboxylase activity"/>
    <property type="evidence" value="ECO:0007669"/>
    <property type="project" value="TreeGrafter"/>
</dbReference>
<dbReference type="Pfam" id="PF01370">
    <property type="entry name" value="Epimerase"/>
    <property type="match status" value="1"/>
</dbReference>
<dbReference type="RefSeq" id="WP_129095722.1">
    <property type="nucleotide sequence ID" value="NZ_CBCSAE010000012.1"/>
</dbReference>
<accession>A0AAE7B6N5</accession>
<dbReference type="SUPFAM" id="SSF51735">
    <property type="entry name" value="NAD(P)-binding Rossmann-fold domains"/>
    <property type="match status" value="1"/>
</dbReference>
<keyword evidence="3" id="KW-0520">NAD</keyword>
<evidence type="ECO:0000256" key="4">
    <source>
        <dbReference type="ARBA" id="ARBA00023239"/>
    </source>
</evidence>
<dbReference type="GO" id="GO:0070403">
    <property type="term" value="F:NAD+ binding"/>
    <property type="evidence" value="ECO:0007669"/>
    <property type="project" value="InterPro"/>
</dbReference>
<dbReference type="GO" id="GO:0042732">
    <property type="term" value="P:D-xylose metabolic process"/>
    <property type="evidence" value="ECO:0007669"/>
    <property type="project" value="InterPro"/>
</dbReference>
<dbReference type="InterPro" id="IPR044516">
    <property type="entry name" value="UXS-like"/>
</dbReference>
<proteinExistence type="predicted"/>
<dbReference type="KEGG" id="aaqi:AAQM_2028"/>
<keyword evidence="7" id="KW-1185">Reference proteome</keyword>
<organism evidence="6 7">
    <name type="scientific">Arcobacter aquimarinus</name>
    <dbReference type="NCBI Taxonomy" id="1315211"/>
    <lineage>
        <taxon>Bacteria</taxon>
        <taxon>Pseudomonadati</taxon>
        <taxon>Campylobacterota</taxon>
        <taxon>Epsilonproteobacteria</taxon>
        <taxon>Campylobacterales</taxon>
        <taxon>Arcobacteraceae</taxon>
        <taxon>Arcobacter</taxon>
    </lineage>
</organism>
<name>A0AAE7B6N5_9BACT</name>
<gene>
    <name evidence="6" type="ORF">AAQM_2028</name>
</gene>
<dbReference type="PANTHER" id="PTHR43078">
    <property type="entry name" value="UDP-GLUCURONIC ACID DECARBOXYLASE-RELATED"/>
    <property type="match status" value="1"/>
</dbReference>
<dbReference type="PANTHER" id="PTHR43078:SF7">
    <property type="entry name" value="UDP-GLUCURONATE DECARBOXYLASE"/>
    <property type="match status" value="1"/>
</dbReference>
<protein>
    <submittedName>
        <fullName evidence="6">UDP-glucuronate decarboxylase</fullName>
    </submittedName>
</protein>
<feature type="domain" description="NAD-dependent epimerase/dehydratase" evidence="5">
    <location>
        <begin position="24"/>
        <end position="270"/>
    </location>
</feature>
<evidence type="ECO:0000256" key="2">
    <source>
        <dbReference type="ARBA" id="ARBA00022793"/>
    </source>
</evidence>
<sequence>MILEDFNKIINSSIDWERFANKTVLVTGANGFLPAYMVETLLLLNNDILKHSPCKVISLVRNEKHTKERFSNYLSDENFKIIVQDVSNEINLIEKIDYIVHAASPASPKYYNIDPVGVIMPNILGTKNTLDLAIENKVEGYLYFSSGEVYGQLNDGEVINEDKYGYLDPTTVRACYGESKRMGENLCVSYGHQYNIPIKIVRPFHTYGPGMKLDDGRVFADFVKNIIHNENIEMKSDGSVKRAFCYLSDATVAFFMILLNGEKNNAYNMANSKSIISIRELALVLINMFPEKKLKAVFVEQSKNYLESPVKGNNINIDKLEKLGWKPSISIIDGFRKTIRSYLWV</sequence>
<keyword evidence="2" id="KW-0210">Decarboxylase</keyword>
<dbReference type="AlphaFoldDB" id="A0AAE7B6N5"/>
<evidence type="ECO:0000259" key="5">
    <source>
        <dbReference type="Pfam" id="PF01370"/>
    </source>
</evidence>
<dbReference type="GO" id="GO:0005737">
    <property type="term" value="C:cytoplasm"/>
    <property type="evidence" value="ECO:0007669"/>
    <property type="project" value="TreeGrafter"/>
</dbReference>
<comment type="cofactor">
    <cofactor evidence="1">
        <name>NAD(+)</name>
        <dbReference type="ChEBI" id="CHEBI:57540"/>
    </cofactor>
</comment>
<evidence type="ECO:0000256" key="3">
    <source>
        <dbReference type="ARBA" id="ARBA00023027"/>
    </source>
</evidence>
<keyword evidence="4" id="KW-0456">Lyase</keyword>
<dbReference type="EMBL" id="CP030944">
    <property type="protein sequence ID" value="QKE26749.1"/>
    <property type="molecule type" value="Genomic_DNA"/>
</dbReference>
<evidence type="ECO:0000313" key="7">
    <source>
        <dbReference type="Proteomes" id="UP000502065"/>
    </source>
</evidence>
<reference evidence="6 7" key="1">
    <citation type="submission" date="2018-07" db="EMBL/GenBank/DDBJ databases">
        <title>Identification of phenol metabolism pathways in Arcobacter.</title>
        <authorList>
            <person name="Miller W.G."/>
            <person name="Yee E."/>
            <person name="Bono J.L."/>
        </authorList>
    </citation>
    <scope>NUCLEOTIDE SEQUENCE [LARGE SCALE GENOMIC DNA]</scope>
    <source>
        <strain evidence="6 7">W63</strain>
    </source>
</reference>
<dbReference type="Gene3D" id="3.40.50.720">
    <property type="entry name" value="NAD(P)-binding Rossmann-like Domain"/>
    <property type="match status" value="1"/>
</dbReference>
<dbReference type="InterPro" id="IPR001509">
    <property type="entry name" value="Epimerase_deHydtase"/>
</dbReference>